<evidence type="ECO:0000256" key="9">
    <source>
        <dbReference type="ARBA" id="ARBA00023136"/>
    </source>
</evidence>
<dbReference type="Pfam" id="PF00005">
    <property type="entry name" value="ABC_tran"/>
    <property type="match status" value="1"/>
</dbReference>
<feature type="domain" description="ABC transporter" evidence="11">
    <location>
        <begin position="336"/>
        <end position="570"/>
    </location>
</feature>
<dbReference type="FunFam" id="3.40.50.300:FF:001001">
    <property type="entry name" value="Multidrug ABC transporter ATP-binding protein"/>
    <property type="match status" value="1"/>
</dbReference>
<feature type="transmembrane region" description="Helical" evidence="10">
    <location>
        <begin position="157"/>
        <end position="174"/>
    </location>
</feature>
<evidence type="ECO:0000313" key="13">
    <source>
        <dbReference type="EMBL" id="CAB4611769.1"/>
    </source>
</evidence>
<dbReference type="GO" id="GO:0034040">
    <property type="term" value="F:ATPase-coupled lipid transmembrane transporter activity"/>
    <property type="evidence" value="ECO:0007669"/>
    <property type="project" value="TreeGrafter"/>
</dbReference>
<evidence type="ECO:0000259" key="11">
    <source>
        <dbReference type="PROSITE" id="PS50893"/>
    </source>
</evidence>
<proteinExistence type="predicted"/>
<dbReference type="Pfam" id="PF00664">
    <property type="entry name" value="ABC_membrane"/>
    <property type="match status" value="1"/>
</dbReference>
<comment type="subcellular location">
    <subcellularLocation>
        <location evidence="1">Membrane</location>
        <topology evidence="1">Multi-pass membrane protein</topology>
    </subcellularLocation>
</comment>
<keyword evidence="6" id="KW-0547">Nucleotide-binding</keyword>
<sequence>MLRRGLAESPELGRGFKITVLFAIISAVGRLTIPILVQQIIQNGLLANEGFRVGFTLTACGLAAAIVISVSLLSRITYVRLVLTSESMLRNLRVRAFGHAHALSVADHNETRRGDLTARVTSDIETIARFAQYGAVAWIVDSVVVVGTLIVMSFYSWQLALVTMLVATPILPLFRFMQRRQLKGYSIVRTRVGQTFSEISESVQGAAPIRAYGLQRRSRKRLDVAMDQQYKAEMSAARWFAFMFPLGDAFGGIALASVVMIGAWWGPGWGLDAGGLIACLFLVQLILGPIAEIGEILDQTQTAIAGWAKVLNLLDQPIDVVEPQNGIELPAGALALDIEHVGFTYRTGGPVLTDVSISIPAGTAVAIVGETGSGKTTFAKLLTRLADPSTGVISVAGISLRDIPAASRAERIRMVPQDGFMFDATLRENIAMGRRGATDAEVESAINELGLDDWVAGLPHGLDTEVGERGEAMSVGERQLVALARAQLADPGLLVLDEATSAVDPRTERTLTNALHRLSEGRTTVSIAHRLSTAEQADLILVFDKGVLVERGSHDELVAEGGRYAELYRSWLGNTGQS</sequence>
<evidence type="ECO:0000256" key="1">
    <source>
        <dbReference type="ARBA" id="ARBA00004141"/>
    </source>
</evidence>
<dbReference type="Gene3D" id="3.40.50.300">
    <property type="entry name" value="P-loop containing nucleotide triphosphate hydrolases"/>
    <property type="match status" value="1"/>
</dbReference>
<keyword evidence="7" id="KW-0067">ATP-binding</keyword>
<dbReference type="SUPFAM" id="SSF52540">
    <property type="entry name" value="P-loop containing nucleoside triphosphate hydrolases"/>
    <property type="match status" value="1"/>
</dbReference>
<dbReference type="SMART" id="SM00382">
    <property type="entry name" value="AAA"/>
    <property type="match status" value="1"/>
</dbReference>
<feature type="transmembrane region" description="Helical" evidence="10">
    <location>
        <begin position="20"/>
        <end position="41"/>
    </location>
</feature>
<dbReference type="Gene3D" id="1.20.1560.10">
    <property type="entry name" value="ABC transporter type 1, transmembrane domain"/>
    <property type="match status" value="1"/>
</dbReference>
<feature type="domain" description="ABC transmembrane type-1" evidence="12">
    <location>
        <begin position="18"/>
        <end position="302"/>
    </location>
</feature>
<keyword evidence="3" id="KW-1003">Cell membrane</keyword>
<evidence type="ECO:0000256" key="6">
    <source>
        <dbReference type="ARBA" id="ARBA00022741"/>
    </source>
</evidence>
<evidence type="ECO:0000259" key="12">
    <source>
        <dbReference type="PROSITE" id="PS50929"/>
    </source>
</evidence>
<dbReference type="InterPro" id="IPR003439">
    <property type="entry name" value="ABC_transporter-like_ATP-bd"/>
</dbReference>
<dbReference type="InterPro" id="IPR011527">
    <property type="entry name" value="ABC1_TM_dom"/>
</dbReference>
<gene>
    <name evidence="13" type="ORF">UFOPK1835_01135</name>
</gene>
<dbReference type="GO" id="GO:0140359">
    <property type="term" value="F:ABC-type transporter activity"/>
    <property type="evidence" value="ECO:0007669"/>
    <property type="project" value="InterPro"/>
</dbReference>
<dbReference type="GO" id="GO:0016020">
    <property type="term" value="C:membrane"/>
    <property type="evidence" value="ECO:0007669"/>
    <property type="project" value="UniProtKB-SubCell"/>
</dbReference>
<evidence type="ECO:0000256" key="8">
    <source>
        <dbReference type="ARBA" id="ARBA00022989"/>
    </source>
</evidence>
<accession>A0A6J6HIR0</accession>
<dbReference type="PROSITE" id="PS50893">
    <property type="entry name" value="ABC_TRANSPORTER_2"/>
    <property type="match status" value="1"/>
</dbReference>
<reference evidence="13" key="1">
    <citation type="submission" date="2020-05" db="EMBL/GenBank/DDBJ databases">
        <authorList>
            <person name="Chiriac C."/>
            <person name="Salcher M."/>
            <person name="Ghai R."/>
            <person name="Kavagutti S V."/>
        </authorList>
    </citation>
    <scope>NUCLEOTIDE SEQUENCE</scope>
</reference>
<dbReference type="PANTHER" id="PTHR24221:SF654">
    <property type="entry name" value="ATP-BINDING CASSETTE SUB-FAMILY B MEMBER 6"/>
    <property type="match status" value="1"/>
</dbReference>
<feature type="transmembrane region" description="Helical" evidence="10">
    <location>
        <begin position="271"/>
        <end position="291"/>
    </location>
</feature>
<keyword evidence="4" id="KW-0997">Cell inner membrane</keyword>
<keyword evidence="5 10" id="KW-0812">Transmembrane</keyword>
<evidence type="ECO:0000256" key="4">
    <source>
        <dbReference type="ARBA" id="ARBA00022519"/>
    </source>
</evidence>
<name>A0A6J6HIR0_9ZZZZ</name>
<dbReference type="InterPro" id="IPR003593">
    <property type="entry name" value="AAA+_ATPase"/>
</dbReference>
<evidence type="ECO:0000256" key="3">
    <source>
        <dbReference type="ARBA" id="ARBA00022475"/>
    </source>
</evidence>
<dbReference type="SUPFAM" id="SSF90123">
    <property type="entry name" value="ABC transporter transmembrane region"/>
    <property type="match status" value="1"/>
</dbReference>
<keyword evidence="9 10" id="KW-0472">Membrane</keyword>
<dbReference type="InterPro" id="IPR039421">
    <property type="entry name" value="Type_1_exporter"/>
</dbReference>
<keyword evidence="2" id="KW-0813">Transport</keyword>
<keyword evidence="8 10" id="KW-1133">Transmembrane helix</keyword>
<dbReference type="GO" id="GO:0016887">
    <property type="term" value="F:ATP hydrolysis activity"/>
    <property type="evidence" value="ECO:0007669"/>
    <property type="project" value="InterPro"/>
</dbReference>
<evidence type="ECO:0000256" key="5">
    <source>
        <dbReference type="ARBA" id="ARBA00022692"/>
    </source>
</evidence>
<feature type="transmembrane region" description="Helical" evidence="10">
    <location>
        <begin position="239"/>
        <end position="265"/>
    </location>
</feature>
<dbReference type="InterPro" id="IPR027417">
    <property type="entry name" value="P-loop_NTPase"/>
</dbReference>
<organism evidence="13">
    <name type="scientific">freshwater metagenome</name>
    <dbReference type="NCBI Taxonomy" id="449393"/>
    <lineage>
        <taxon>unclassified sequences</taxon>
        <taxon>metagenomes</taxon>
        <taxon>ecological metagenomes</taxon>
    </lineage>
</organism>
<evidence type="ECO:0000256" key="7">
    <source>
        <dbReference type="ARBA" id="ARBA00022840"/>
    </source>
</evidence>
<dbReference type="PROSITE" id="PS50929">
    <property type="entry name" value="ABC_TM1F"/>
    <property type="match status" value="1"/>
</dbReference>
<protein>
    <submittedName>
        <fullName evidence="13">Unannotated protein</fullName>
    </submittedName>
</protein>
<evidence type="ECO:0000256" key="10">
    <source>
        <dbReference type="SAM" id="Phobius"/>
    </source>
</evidence>
<dbReference type="InterPro" id="IPR036640">
    <property type="entry name" value="ABC1_TM_sf"/>
</dbReference>
<dbReference type="GO" id="GO:0005524">
    <property type="term" value="F:ATP binding"/>
    <property type="evidence" value="ECO:0007669"/>
    <property type="project" value="UniProtKB-KW"/>
</dbReference>
<dbReference type="EMBL" id="CAEZUP010000045">
    <property type="protein sequence ID" value="CAB4611769.1"/>
    <property type="molecule type" value="Genomic_DNA"/>
</dbReference>
<feature type="transmembrane region" description="Helical" evidence="10">
    <location>
        <begin position="53"/>
        <end position="73"/>
    </location>
</feature>
<dbReference type="PANTHER" id="PTHR24221">
    <property type="entry name" value="ATP-BINDING CASSETTE SUB-FAMILY B"/>
    <property type="match status" value="1"/>
</dbReference>
<feature type="transmembrane region" description="Helical" evidence="10">
    <location>
        <begin position="130"/>
        <end position="151"/>
    </location>
</feature>
<dbReference type="AlphaFoldDB" id="A0A6J6HIR0"/>
<evidence type="ECO:0000256" key="2">
    <source>
        <dbReference type="ARBA" id="ARBA00022448"/>
    </source>
</evidence>